<dbReference type="GO" id="GO:0016787">
    <property type="term" value="F:hydrolase activity"/>
    <property type="evidence" value="ECO:0007669"/>
    <property type="project" value="InterPro"/>
</dbReference>
<sequence length="209" mass="24302">MRILVIGDVHNDILLIKRLVESIKREKPDYLFILGDISDFGEIQRGIIKIILKYIDSNKVFLIPGNHETVDLINFIKERYRINIFHKDAFPYDDTVLVGLGGGDIVFFLISEGEIEEFLKEVSKKFKDKRILLFSHLPPSYTRTSLFEFGSRSIYNFIKYVNPELVVHAHIHETGGLEDLLFKTPILNASRSIFLIEVSKDRLNFKRVF</sequence>
<name>A0A397WNW6_9ARCH</name>
<accession>A0A397WNW6</accession>
<evidence type="ECO:0000313" key="2">
    <source>
        <dbReference type="EMBL" id="RIB35612.1"/>
    </source>
</evidence>
<dbReference type="InterPro" id="IPR004843">
    <property type="entry name" value="Calcineurin-like_PHP"/>
</dbReference>
<dbReference type="Pfam" id="PF00149">
    <property type="entry name" value="Metallophos"/>
    <property type="match status" value="1"/>
</dbReference>
<evidence type="ECO:0000313" key="3">
    <source>
        <dbReference type="Proteomes" id="UP000266622"/>
    </source>
</evidence>
<proteinExistence type="predicted"/>
<dbReference type="Proteomes" id="UP000266622">
    <property type="component" value="Unassembled WGS sequence"/>
</dbReference>
<gene>
    <name evidence="2" type="ORF">BXU00_00715</name>
</gene>
<dbReference type="PANTHER" id="PTHR37523">
    <property type="entry name" value="METALLOPHOSPHOESTERASE"/>
    <property type="match status" value="1"/>
</dbReference>
<organism evidence="2 3">
    <name type="scientific">Candidatus Nanoclepta minutus</name>
    <dbReference type="NCBI Taxonomy" id="1940235"/>
    <lineage>
        <taxon>Archaea</taxon>
        <taxon>Nanobdellota</taxon>
        <taxon>Candidatus Nanoclepta</taxon>
    </lineage>
</organism>
<dbReference type="EMBL" id="MWMI01000001">
    <property type="protein sequence ID" value="RIB35612.1"/>
    <property type="molecule type" value="Genomic_DNA"/>
</dbReference>
<protein>
    <recommendedName>
        <fullName evidence="1">Calcineurin-like phosphoesterase domain-containing protein</fullName>
    </recommendedName>
</protein>
<dbReference type="PANTHER" id="PTHR37523:SF1">
    <property type="entry name" value="CALCINEURIN-LIKE PHOSPHOESTERASE DOMAIN-CONTAINING PROTEIN"/>
    <property type="match status" value="1"/>
</dbReference>
<dbReference type="Gene3D" id="3.60.21.10">
    <property type="match status" value="1"/>
</dbReference>
<evidence type="ECO:0000259" key="1">
    <source>
        <dbReference type="Pfam" id="PF00149"/>
    </source>
</evidence>
<dbReference type="SUPFAM" id="SSF56300">
    <property type="entry name" value="Metallo-dependent phosphatases"/>
    <property type="match status" value="1"/>
</dbReference>
<dbReference type="InterPro" id="IPR029052">
    <property type="entry name" value="Metallo-depent_PP-like"/>
</dbReference>
<reference evidence="2 3" key="1">
    <citation type="journal article" date="2018" name="Syst. Appl. Microbiol.">
        <title>A new symbiotic nanoarchaeote (Candidatus Nanoclepta minutus) and its host (Zestosphaera tikiterensis gen. nov., sp. nov.) from a New Zealand hot spring.</title>
        <authorList>
            <person name="St John E."/>
            <person name="Liu Y."/>
            <person name="Podar M."/>
            <person name="Stott M.B."/>
            <person name="Meneghin J."/>
            <person name="Chen Z."/>
            <person name="Lagutin K."/>
            <person name="Mitchell K."/>
            <person name="Reysenbach A.L."/>
        </authorList>
    </citation>
    <scope>NUCLEOTIDE SEQUENCE [LARGE SCALE GENOMIC DNA]</scope>
    <source>
        <strain evidence="2">NZ3</strain>
    </source>
</reference>
<feature type="domain" description="Calcineurin-like phosphoesterase" evidence="1">
    <location>
        <begin position="1"/>
        <end position="173"/>
    </location>
</feature>
<dbReference type="AlphaFoldDB" id="A0A397WNW6"/>
<comment type="caution">
    <text evidence="2">The sequence shown here is derived from an EMBL/GenBank/DDBJ whole genome shotgun (WGS) entry which is preliminary data.</text>
</comment>